<dbReference type="SMART" id="SM00042">
    <property type="entry name" value="CUB"/>
    <property type="match status" value="3"/>
</dbReference>
<evidence type="ECO:0000256" key="1">
    <source>
        <dbReference type="ARBA" id="ARBA00023157"/>
    </source>
</evidence>
<comment type="caution">
    <text evidence="2">Lacks conserved residue(s) required for the propagation of feature annotation.</text>
</comment>
<proteinExistence type="predicted"/>
<dbReference type="Proteomes" id="UP000728032">
    <property type="component" value="Unassembled WGS sequence"/>
</dbReference>
<feature type="domain" description="CUB" evidence="4">
    <location>
        <begin position="235"/>
        <end position="370"/>
    </location>
</feature>
<dbReference type="Gene3D" id="2.60.120.290">
    <property type="entry name" value="Spermadhesin, CUB domain"/>
    <property type="match status" value="3"/>
</dbReference>
<name>A0A7R9QC97_9ACAR</name>
<dbReference type="PANTHER" id="PTHR47537">
    <property type="entry name" value="CUBILIN"/>
    <property type="match status" value="1"/>
</dbReference>
<feature type="domain" description="CUB" evidence="4">
    <location>
        <begin position="51"/>
        <end position="208"/>
    </location>
</feature>
<dbReference type="OrthoDB" id="6155811at2759"/>
<dbReference type="InterPro" id="IPR053207">
    <property type="entry name" value="Non-NMDA_GluR_Accessory"/>
</dbReference>
<dbReference type="InterPro" id="IPR035914">
    <property type="entry name" value="Sperma_CUB_dom_sf"/>
</dbReference>
<keyword evidence="3" id="KW-0472">Membrane</keyword>
<reference evidence="5" key="1">
    <citation type="submission" date="2020-11" db="EMBL/GenBank/DDBJ databases">
        <authorList>
            <person name="Tran Van P."/>
        </authorList>
    </citation>
    <scope>NUCLEOTIDE SEQUENCE</scope>
</reference>
<dbReference type="FunFam" id="2.60.120.290:FF:000055">
    <property type="entry name" value="Dorsal-ventral patterning protein tolloid"/>
    <property type="match status" value="1"/>
</dbReference>
<dbReference type="EMBL" id="OC915453">
    <property type="protein sequence ID" value="CAD7640517.1"/>
    <property type="molecule type" value="Genomic_DNA"/>
</dbReference>
<protein>
    <recommendedName>
        <fullName evidence="4">CUB domain-containing protein</fullName>
    </recommendedName>
</protein>
<gene>
    <name evidence="5" type="ORF">ONB1V03_LOCUS2598</name>
</gene>
<dbReference type="AlphaFoldDB" id="A0A7R9QC97"/>
<feature type="domain" description="CUB" evidence="4">
    <location>
        <begin position="386"/>
        <end position="513"/>
    </location>
</feature>
<keyword evidence="1" id="KW-1015">Disulfide bond</keyword>
<evidence type="ECO:0000256" key="3">
    <source>
        <dbReference type="SAM" id="Phobius"/>
    </source>
</evidence>
<feature type="transmembrane region" description="Helical" evidence="3">
    <location>
        <begin position="804"/>
        <end position="827"/>
    </location>
</feature>
<keyword evidence="3" id="KW-1133">Transmembrane helix</keyword>
<dbReference type="SUPFAM" id="SSF49854">
    <property type="entry name" value="Spermadhesin, CUB domain"/>
    <property type="match status" value="3"/>
</dbReference>
<dbReference type="Pfam" id="PF00431">
    <property type="entry name" value="CUB"/>
    <property type="match status" value="3"/>
</dbReference>
<dbReference type="CDD" id="cd00041">
    <property type="entry name" value="CUB"/>
    <property type="match status" value="2"/>
</dbReference>
<dbReference type="PROSITE" id="PS01180">
    <property type="entry name" value="CUB"/>
    <property type="match status" value="3"/>
</dbReference>
<keyword evidence="3" id="KW-0812">Transmembrane</keyword>
<evidence type="ECO:0000313" key="6">
    <source>
        <dbReference type="Proteomes" id="UP000728032"/>
    </source>
</evidence>
<evidence type="ECO:0000313" key="5">
    <source>
        <dbReference type="EMBL" id="CAD7640517.1"/>
    </source>
</evidence>
<organism evidence="5">
    <name type="scientific">Oppiella nova</name>
    <dbReference type="NCBI Taxonomy" id="334625"/>
    <lineage>
        <taxon>Eukaryota</taxon>
        <taxon>Metazoa</taxon>
        <taxon>Ecdysozoa</taxon>
        <taxon>Arthropoda</taxon>
        <taxon>Chelicerata</taxon>
        <taxon>Arachnida</taxon>
        <taxon>Acari</taxon>
        <taxon>Acariformes</taxon>
        <taxon>Sarcoptiformes</taxon>
        <taxon>Oribatida</taxon>
        <taxon>Brachypylina</taxon>
        <taxon>Oppioidea</taxon>
        <taxon>Oppiidae</taxon>
        <taxon>Oppiella</taxon>
    </lineage>
</organism>
<evidence type="ECO:0000259" key="4">
    <source>
        <dbReference type="PROSITE" id="PS01180"/>
    </source>
</evidence>
<dbReference type="EMBL" id="CAJPVJ010000628">
    <property type="protein sequence ID" value="CAG2163014.1"/>
    <property type="molecule type" value="Genomic_DNA"/>
</dbReference>
<dbReference type="InterPro" id="IPR000859">
    <property type="entry name" value="CUB_dom"/>
</dbReference>
<sequence>MSRIDITEQFQQFVGYYQCLFKQEDNSISPLYGRKSVLFIDFLLHSKRWQCLASLLNAMLAFIEETSHPYNPYNISSDLDRCNRTVEIYQTVSGPPVTDANRGKPMHCTYRIRIRPQRDDWVVFVRFTRLKVGEPSDDRQKCIGGYVQIVDGYRESNYSNKDHSGYYCGEIDTPKTYISETPYVKVVFHVEDYQMDSYIQFDANVEQQNSVNSRYGQFHQLYPHRRGVPIAGTYCEKTYPDCSPGPRCTIQSPGYPGIYGRNLRCRYHLNARHSLVGLELSAFDVDGQACDNLLMCFPRPVSTKLNDCPFDFVRIYDGVDESAPIIATLCGKGRIKSSIISSTSNMLVEFITSPAGPLLSTGFHFKADAIIDTATHVPIQLLNGSCVIERELTVDSNVGNSFAPIRSWYPSNTTCLYKFRAKDTKALISLEFISFRVERTTLCQESLRIFDANDADMSALITRLCDMNKPQSGNVRTSYMSSGPALTVQFSSLVGSFDGSSLNYVFEVKLIHRQSDSDVNDLSKMCSKHITPDSMTSGSVVWNYDDFNRSESTGIVCNASFDASSLQHGRVNVSMLMPFMATNCKQCISSPTIVIYRNIDRRHANPSEPLCYCAPTSSADTSYVVSIGAQMIISLQLPAEWRAQHLTHYFSPIHVCPPLHSTTAASLHEKQTKQNQNFYRRDIIIKSEDISLQHQSVSPNTYSSSVITIYYMSRAPANRSFLLFKYTQLKLLFPITSAEQLVPMGRNCEFLCTNPPACLKQELVCNGVANCPVIGSGGRVSEDEDEALCKRHKLWSVLMNESTLLLVMGAAGLLMLCCITFISIYICKRMKKKRHRF</sequence>
<dbReference type="GO" id="GO:0005886">
    <property type="term" value="C:plasma membrane"/>
    <property type="evidence" value="ECO:0007669"/>
    <property type="project" value="TreeGrafter"/>
</dbReference>
<evidence type="ECO:0000256" key="2">
    <source>
        <dbReference type="PROSITE-ProRule" id="PRU00059"/>
    </source>
</evidence>
<accession>A0A7R9QC97</accession>
<dbReference type="PANTHER" id="PTHR47537:SF1">
    <property type="entry name" value="CUB DOMAIN-CONTAINING PROTEIN"/>
    <property type="match status" value="1"/>
</dbReference>
<keyword evidence="6" id="KW-1185">Reference proteome</keyword>